<reference evidence="1" key="2">
    <citation type="journal article" date="2015" name="Fish Shellfish Immunol.">
        <title>Early steps in the European eel (Anguilla anguilla)-Vibrio vulnificus interaction in the gills: Role of the RtxA13 toxin.</title>
        <authorList>
            <person name="Callol A."/>
            <person name="Pajuelo D."/>
            <person name="Ebbesson L."/>
            <person name="Teles M."/>
            <person name="MacKenzie S."/>
            <person name="Amaro C."/>
        </authorList>
    </citation>
    <scope>NUCLEOTIDE SEQUENCE</scope>
</reference>
<dbReference type="EMBL" id="GBXM01041422">
    <property type="protein sequence ID" value="JAH67155.1"/>
    <property type="molecule type" value="Transcribed_RNA"/>
</dbReference>
<reference evidence="1" key="1">
    <citation type="submission" date="2014-11" db="EMBL/GenBank/DDBJ databases">
        <authorList>
            <person name="Amaro Gonzalez C."/>
        </authorList>
    </citation>
    <scope>NUCLEOTIDE SEQUENCE</scope>
</reference>
<sequence length="27" mass="3086">MRCNYQLSLHVLSVLKKSKNPVANRVS</sequence>
<organism evidence="1">
    <name type="scientific">Anguilla anguilla</name>
    <name type="common">European freshwater eel</name>
    <name type="synonym">Muraena anguilla</name>
    <dbReference type="NCBI Taxonomy" id="7936"/>
    <lineage>
        <taxon>Eukaryota</taxon>
        <taxon>Metazoa</taxon>
        <taxon>Chordata</taxon>
        <taxon>Craniata</taxon>
        <taxon>Vertebrata</taxon>
        <taxon>Euteleostomi</taxon>
        <taxon>Actinopterygii</taxon>
        <taxon>Neopterygii</taxon>
        <taxon>Teleostei</taxon>
        <taxon>Anguilliformes</taxon>
        <taxon>Anguillidae</taxon>
        <taxon>Anguilla</taxon>
    </lineage>
</organism>
<evidence type="ECO:0000313" key="1">
    <source>
        <dbReference type="EMBL" id="JAH67155.1"/>
    </source>
</evidence>
<protein>
    <submittedName>
        <fullName evidence="1">Uncharacterized protein</fullName>
    </submittedName>
</protein>
<proteinExistence type="predicted"/>
<name>A0A0E9UPJ6_ANGAN</name>
<accession>A0A0E9UPJ6</accession>
<dbReference type="AlphaFoldDB" id="A0A0E9UPJ6"/>